<evidence type="ECO:0000256" key="8">
    <source>
        <dbReference type="ARBA" id="ARBA00023277"/>
    </source>
</evidence>
<keyword evidence="6 9" id="KW-0311">Gluconate utilization</keyword>
<evidence type="ECO:0000256" key="3">
    <source>
        <dbReference type="ARBA" id="ARBA00022723"/>
    </source>
</evidence>
<keyword evidence="7 9" id="KW-0456">Lyase</keyword>
<dbReference type="Proteomes" id="UP001596103">
    <property type="component" value="Unassembled WGS sequence"/>
</dbReference>
<dbReference type="PANTHER" id="PTHR43661:SF1">
    <property type="entry name" value="PHOSPHOGLUCONATE DEHYDRATASE"/>
    <property type="match status" value="1"/>
</dbReference>
<dbReference type="InterPro" id="IPR020558">
    <property type="entry name" value="DiOHA_6PGluconate_deHydtase_CS"/>
</dbReference>
<evidence type="ECO:0000256" key="10">
    <source>
        <dbReference type="NCBIfam" id="TIGR01196"/>
    </source>
</evidence>
<accession>A0ABW0J9H8</accession>
<evidence type="ECO:0000259" key="12">
    <source>
        <dbReference type="Pfam" id="PF00920"/>
    </source>
</evidence>
<dbReference type="EC" id="4.2.1.12" evidence="9 10"/>
<dbReference type="HAMAP" id="MF_02094">
    <property type="entry name" value="Edd"/>
    <property type="match status" value="1"/>
</dbReference>
<dbReference type="Pfam" id="PF00920">
    <property type="entry name" value="ILVD_EDD_N"/>
    <property type="match status" value="1"/>
</dbReference>
<feature type="domain" description="Dihydroxy-acid/6-phosphogluconate dehydratase C-terminal" evidence="13">
    <location>
        <begin position="409"/>
        <end position="602"/>
    </location>
</feature>
<gene>
    <name evidence="9 14" type="primary">edd</name>
    <name evidence="14" type="ORF">ACFPTO_12665</name>
</gene>
<dbReference type="InterPro" id="IPR042096">
    <property type="entry name" value="Dihydro-acid_dehy_C"/>
</dbReference>
<feature type="binding site" evidence="9">
    <location>
        <position position="157"/>
    </location>
    <ligand>
        <name>[4Fe-4S] cluster</name>
        <dbReference type="ChEBI" id="CHEBI:49883"/>
    </ligand>
</feature>
<keyword evidence="15" id="KW-1185">Reference proteome</keyword>
<feature type="compositionally biased region" description="Low complexity" evidence="11">
    <location>
        <begin position="616"/>
        <end position="627"/>
    </location>
</feature>
<dbReference type="RefSeq" id="WP_377711673.1">
    <property type="nucleotide sequence ID" value="NZ_JBHSMP010000013.1"/>
</dbReference>
<evidence type="ECO:0000256" key="11">
    <source>
        <dbReference type="SAM" id="MobiDB-lite"/>
    </source>
</evidence>
<dbReference type="InterPro" id="IPR037237">
    <property type="entry name" value="IlvD/EDD_N"/>
</dbReference>
<keyword evidence="4 9" id="KW-0408">Iron</keyword>
<dbReference type="PROSITE" id="PS00886">
    <property type="entry name" value="ILVD_EDD_1"/>
    <property type="match status" value="1"/>
</dbReference>
<dbReference type="PROSITE" id="PS00887">
    <property type="entry name" value="ILVD_EDD_2"/>
    <property type="match status" value="1"/>
</dbReference>
<sequence>MVSPHSQLMKVTRRVIERSKPTREAYLARIAAAQDQFPARGVLSCANLAHGFAGLEGRDKIAIKSIREPNIGIVSAYNEMLSAHAPYKNYPDIIKEAARENGGVAQFAGGVPAMCDGITQGNAGMELSLFSREVIAMSTAVALTHNMFDAALCLGICDKIVPGLLIGALQFGHLPAIFVPAGPMASGLSNDEKAKVRQQFAMGQCGRDALLESEAAAYHSQGTCTFYGTANSNQMLMEVMGLHLPGSAFIHPYTPLRDELTAAAARRVLDLTVERGNYTPIGHVIDERAIINGIVALLATGGSTNHTMHLVAIARAAGILIDWDDFDALSDAIPLLARVYPNGKADVNHFHAAGGIAFLVRELLDGGLLHEDVTTVAGKGLRHYTKEPKLLDGKLTWVDAVEQSADAAVLRPLAEPFQPDGGLRLMQGRLGRGVIKVSAVAPERRKVRAPAIVFDSQEAVQEAFDRGELERDFVAVVRFQGARANGMPELHRLTPLLGVMQDKGFHVALVTDGRMSGASGKVPAVIHVSPETLLHGPIGKVRDGDIVVIDAVEGVLDVEVDAAEWDARPVAQPAHQESNEAGFGRELFGVFRAAAAPAEQGASVFGALVGEVDSKAGSDAGSKAAGATVTHARKATATQHQGA</sequence>
<feature type="domain" description="Dihydroxy-acid/6-phosphogluconate dehydratase N-terminal" evidence="12">
    <location>
        <begin position="69"/>
        <end position="382"/>
    </location>
</feature>
<evidence type="ECO:0000256" key="2">
    <source>
        <dbReference type="ARBA" id="ARBA00022485"/>
    </source>
</evidence>
<comment type="catalytic activity">
    <reaction evidence="9">
        <text>6-phospho-D-gluconate = 2-dehydro-3-deoxy-6-phospho-D-gluconate + H2O</text>
        <dbReference type="Rhea" id="RHEA:17277"/>
        <dbReference type="ChEBI" id="CHEBI:15377"/>
        <dbReference type="ChEBI" id="CHEBI:57569"/>
        <dbReference type="ChEBI" id="CHEBI:58759"/>
        <dbReference type="EC" id="4.2.1.12"/>
    </reaction>
</comment>
<dbReference type="GO" id="GO:0004456">
    <property type="term" value="F:phosphogluconate dehydratase activity"/>
    <property type="evidence" value="ECO:0007669"/>
    <property type="project" value="UniProtKB-EC"/>
</dbReference>
<dbReference type="InterPro" id="IPR004786">
    <property type="entry name" value="6-phosphgluc_deHydtase"/>
</dbReference>
<reference evidence="15" key="1">
    <citation type="journal article" date="2019" name="Int. J. Syst. Evol. Microbiol.">
        <title>The Global Catalogue of Microorganisms (GCM) 10K type strain sequencing project: providing services to taxonomists for standard genome sequencing and annotation.</title>
        <authorList>
            <consortium name="The Broad Institute Genomics Platform"/>
            <consortium name="The Broad Institute Genome Sequencing Center for Infectious Disease"/>
            <person name="Wu L."/>
            <person name="Ma J."/>
        </authorList>
    </citation>
    <scope>NUCLEOTIDE SEQUENCE [LARGE SCALE GENOMIC DNA]</scope>
    <source>
        <strain evidence="15">CCUG 56042</strain>
    </source>
</reference>
<keyword evidence="5 9" id="KW-0411">Iron-sulfur</keyword>
<name>A0ABW0J9H8_9BURK</name>
<dbReference type="EMBL" id="JBHSMP010000013">
    <property type="protein sequence ID" value="MFC5429644.1"/>
    <property type="molecule type" value="Genomic_DNA"/>
</dbReference>
<comment type="cofactor">
    <cofactor evidence="9">
        <name>[4Fe-4S] cluster</name>
        <dbReference type="ChEBI" id="CHEBI:49883"/>
    </cofactor>
    <text evidence="9">Binds 1 [4Fe-4S] cluster.</text>
</comment>
<dbReference type="SUPFAM" id="SSF143975">
    <property type="entry name" value="IlvD/EDD N-terminal domain-like"/>
    <property type="match status" value="1"/>
</dbReference>
<comment type="function">
    <text evidence="9">Catalyzes the dehydration of 6-phospho-D-gluconate to 2-dehydro-3-deoxy-6-phospho-D-gluconate.</text>
</comment>
<dbReference type="Pfam" id="PF24877">
    <property type="entry name" value="ILV_EDD_C"/>
    <property type="match status" value="1"/>
</dbReference>
<evidence type="ECO:0000256" key="7">
    <source>
        <dbReference type="ARBA" id="ARBA00023239"/>
    </source>
</evidence>
<evidence type="ECO:0000259" key="13">
    <source>
        <dbReference type="Pfam" id="PF24877"/>
    </source>
</evidence>
<protein>
    <recommendedName>
        <fullName evidence="9 10">Phosphogluconate dehydratase</fullName>
        <ecNumber evidence="9 10">4.2.1.12</ecNumber>
    </recommendedName>
</protein>
<dbReference type="InterPro" id="IPR000581">
    <property type="entry name" value="ILV_EDD_N"/>
</dbReference>
<dbReference type="Gene3D" id="3.50.30.80">
    <property type="entry name" value="IlvD/EDD C-terminal domain-like"/>
    <property type="match status" value="1"/>
</dbReference>
<organism evidence="14 15">
    <name type="scientific">Paraburkholderia denitrificans</name>
    <dbReference type="NCBI Taxonomy" id="694025"/>
    <lineage>
        <taxon>Bacteria</taxon>
        <taxon>Pseudomonadati</taxon>
        <taxon>Pseudomonadota</taxon>
        <taxon>Betaproteobacteria</taxon>
        <taxon>Burkholderiales</taxon>
        <taxon>Burkholderiaceae</taxon>
        <taxon>Paraburkholderia</taxon>
    </lineage>
</organism>
<comment type="caution">
    <text evidence="14">The sequence shown here is derived from an EMBL/GenBank/DDBJ whole genome shotgun (WGS) entry which is preliminary data.</text>
</comment>
<keyword evidence="3 9" id="KW-0479">Metal-binding</keyword>
<evidence type="ECO:0000256" key="5">
    <source>
        <dbReference type="ARBA" id="ARBA00023014"/>
    </source>
</evidence>
<evidence type="ECO:0000256" key="9">
    <source>
        <dbReference type="HAMAP-Rule" id="MF_02094"/>
    </source>
</evidence>
<dbReference type="SUPFAM" id="SSF52016">
    <property type="entry name" value="LeuD/IlvD-like"/>
    <property type="match status" value="1"/>
</dbReference>
<proteinExistence type="inferred from homology"/>
<keyword evidence="2 9" id="KW-0004">4Fe-4S</keyword>
<evidence type="ECO:0000256" key="4">
    <source>
        <dbReference type="ARBA" id="ARBA00023004"/>
    </source>
</evidence>
<evidence type="ECO:0000313" key="14">
    <source>
        <dbReference type="EMBL" id="MFC5429644.1"/>
    </source>
</evidence>
<feature type="binding site" evidence="9">
    <location>
        <position position="224"/>
    </location>
    <ligand>
        <name>[4Fe-4S] cluster</name>
        <dbReference type="ChEBI" id="CHEBI:49883"/>
    </ligand>
</feature>
<evidence type="ECO:0000256" key="1">
    <source>
        <dbReference type="ARBA" id="ARBA00006486"/>
    </source>
</evidence>
<keyword evidence="8 9" id="KW-0119">Carbohydrate metabolism</keyword>
<evidence type="ECO:0000256" key="6">
    <source>
        <dbReference type="ARBA" id="ARBA00023064"/>
    </source>
</evidence>
<comment type="similarity">
    <text evidence="1 9">Belongs to the IlvD/Edd family.</text>
</comment>
<feature type="region of interest" description="Disordered" evidence="11">
    <location>
        <begin position="616"/>
        <end position="643"/>
    </location>
</feature>
<dbReference type="InterPro" id="IPR056740">
    <property type="entry name" value="ILV_EDD_C"/>
</dbReference>
<evidence type="ECO:0000313" key="15">
    <source>
        <dbReference type="Proteomes" id="UP001596103"/>
    </source>
</evidence>
<dbReference type="NCBIfam" id="TIGR01196">
    <property type="entry name" value="edd"/>
    <property type="match status" value="1"/>
</dbReference>
<dbReference type="PANTHER" id="PTHR43661">
    <property type="entry name" value="D-XYLONATE DEHYDRATASE"/>
    <property type="match status" value="1"/>
</dbReference>
<comment type="pathway">
    <text evidence="9">Carbohydrate metabolism; Entner-Doudoroff pathway.</text>
</comment>